<gene>
    <name evidence="4" type="primary">dprA</name>
    <name evidence="4" type="ORF">NYR02_09405</name>
</gene>
<name>A0A9X3AH99_9GAMM</name>
<protein>
    <submittedName>
        <fullName evidence="4">DNA-processing protein DprA</fullName>
    </submittedName>
</protein>
<dbReference type="InterPro" id="IPR003488">
    <property type="entry name" value="DprA"/>
</dbReference>
<dbReference type="NCBIfam" id="TIGR00732">
    <property type="entry name" value="dprA"/>
    <property type="match status" value="1"/>
</dbReference>
<comment type="caution">
    <text evidence="4">The sequence shown here is derived from an EMBL/GenBank/DDBJ whole genome shotgun (WGS) entry which is preliminary data.</text>
</comment>
<dbReference type="Pfam" id="PF02481">
    <property type="entry name" value="DNA_processg_A"/>
    <property type="match status" value="1"/>
</dbReference>
<evidence type="ECO:0000259" key="3">
    <source>
        <dbReference type="Pfam" id="PF17782"/>
    </source>
</evidence>
<dbReference type="PANTHER" id="PTHR43022">
    <property type="entry name" value="PROTEIN SMF"/>
    <property type="match status" value="1"/>
</dbReference>
<evidence type="ECO:0000256" key="1">
    <source>
        <dbReference type="ARBA" id="ARBA00006525"/>
    </source>
</evidence>
<organism evidence="4 5">
    <name type="scientific">Thalassolituus pacificus</name>
    <dbReference type="NCBI Taxonomy" id="2975440"/>
    <lineage>
        <taxon>Bacteria</taxon>
        <taxon>Pseudomonadati</taxon>
        <taxon>Pseudomonadota</taxon>
        <taxon>Gammaproteobacteria</taxon>
        <taxon>Oceanospirillales</taxon>
        <taxon>Oceanospirillaceae</taxon>
        <taxon>Thalassolituus</taxon>
    </lineage>
</organism>
<reference evidence="4" key="1">
    <citation type="journal article" date="2022" name="Front. Microbiol.">
        <title>Genome-based taxonomic rearrangement of Oceanobacter-related bacteria including the description of Thalassolituus hydrocarbonoclasticus sp. nov. and Thalassolituus pacificus sp. nov. and emended description of the genus Thalassolituus.</title>
        <authorList>
            <person name="Dong C."/>
            <person name="Wei L."/>
            <person name="Wang J."/>
            <person name="Lai Q."/>
            <person name="Huang Z."/>
            <person name="Shao Z."/>
        </authorList>
    </citation>
    <scope>NUCLEOTIDE SEQUENCE</scope>
    <source>
        <strain evidence="4">59MF3M-4</strain>
    </source>
</reference>
<dbReference type="InterPro" id="IPR057666">
    <property type="entry name" value="DrpA_SLOG"/>
</dbReference>
<dbReference type="Gene3D" id="3.40.50.450">
    <property type="match status" value="1"/>
</dbReference>
<feature type="domain" description="DprA winged helix" evidence="3">
    <location>
        <begin position="318"/>
        <end position="376"/>
    </location>
</feature>
<dbReference type="InterPro" id="IPR036388">
    <property type="entry name" value="WH-like_DNA-bd_sf"/>
</dbReference>
<dbReference type="RefSeq" id="WP_260976107.1">
    <property type="nucleotide sequence ID" value="NZ_JAOANI010000015.1"/>
</dbReference>
<dbReference type="InterPro" id="IPR041614">
    <property type="entry name" value="DprA_WH"/>
</dbReference>
<accession>A0A9X3AH99</accession>
<dbReference type="AlphaFoldDB" id="A0A9X3AH99"/>
<dbReference type="PANTHER" id="PTHR43022:SF1">
    <property type="entry name" value="PROTEIN SMF"/>
    <property type="match status" value="1"/>
</dbReference>
<proteinExistence type="inferred from homology"/>
<dbReference type="Gene3D" id="1.10.10.10">
    <property type="entry name" value="Winged helix-like DNA-binding domain superfamily/Winged helix DNA-binding domain"/>
    <property type="match status" value="1"/>
</dbReference>
<comment type="similarity">
    <text evidence="1">Belongs to the DprA/Smf family.</text>
</comment>
<dbReference type="Proteomes" id="UP001147830">
    <property type="component" value="Unassembled WGS sequence"/>
</dbReference>
<dbReference type="SUPFAM" id="SSF102405">
    <property type="entry name" value="MCP/YpsA-like"/>
    <property type="match status" value="1"/>
</dbReference>
<keyword evidence="5" id="KW-1185">Reference proteome</keyword>
<sequence length="381" mass="40741">MLRDELLLAWWRLAKLPGVGSVTLGDIRQNLSRPHDLLSCTAAQLQSFGLKADAAARWLDDPALSDGFDVLQRWRNHNRCGVLLAGVAPYPETLASLRDAPTFLYYHGDLACFSQPMIAMVGSRNPTPYGAEWAQQTASQLAAAGLTVVSGMAIGIDGAVHQGALSCGRTIAVLGSGPDVIYPQRHLGLAQMVMQKGLLLSEFAPGTEPQAKHFPSRNRIISGLSLGTVVVEAAIKSGSLITARQAAEQGREVFALPGAVTNPLSHGCHQLIREGACLVQNAQDVLQELNLLPEQAQAQTQLEFDEPTASADVPIVLPPTATAAVRTEVPQLVTQVDYSATSTDVIALRSTLPISQLLPQLLDLELQGWLAQVPGGYMRLK</sequence>
<dbReference type="GO" id="GO:0009294">
    <property type="term" value="P:DNA-mediated transformation"/>
    <property type="evidence" value="ECO:0007669"/>
    <property type="project" value="InterPro"/>
</dbReference>
<dbReference type="EMBL" id="JAOANI010000015">
    <property type="protein sequence ID" value="MCT7359236.1"/>
    <property type="molecule type" value="Genomic_DNA"/>
</dbReference>
<evidence type="ECO:0000259" key="2">
    <source>
        <dbReference type="Pfam" id="PF02481"/>
    </source>
</evidence>
<feature type="domain" description="Smf/DprA SLOG" evidence="2">
    <location>
        <begin position="88"/>
        <end position="289"/>
    </location>
</feature>
<reference evidence="4" key="2">
    <citation type="submission" date="2022-08" db="EMBL/GenBank/DDBJ databases">
        <authorList>
            <person name="Dong C."/>
        </authorList>
    </citation>
    <scope>NUCLEOTIDE SEQUENCE</scope>
    <source>
        <strain evidence="4">59MF3M-4</strain>
    </source>
</reference>
<dbReference type="Pfam" id="PF17782">
    <property type="entry name" value="WHD_DprA"/>
    <property type="match status" value="1"/>
</dbReference>
<evidence type="ECO:0000313" key="4">
    <source>
        <dbReference type="EMBL" id="MCT7359236.1"/>
    </source>
</evidence>
<evidence type="ECO:0000313" key="5">
    <source>
        <dbReference type="Proteomes" id="UP001147830"/>
    </source>
</evidence>